<name>A0ABQ2XXP4_9BURK</name>
<gene>
    <name evidence="2" type="ORF">GCM10010946_16770</name>
</gene>
<reference evidence="3" key="1">
    <citation type="journal article" date="2019" name="Int. J. Syst. Evol. Microbiol.">
        <title>The Global Catalogue of Microorganisms (GCM) 10K type strain sequencing project: providing services to taxonomists for standard genome sequencing and annotation.</title>
        <authorList>
            <consortium name="The Broad Institute Genomics Platform"/>
            <consortium name="The Broad Institute Genome Sequencing Center for Infectious Disease"/>
            <person name="Wu L."/>
            <person name="Ma J."/>
        </authorList>
    </citation>
    <scope>NUCLEOTIDE SEQUENCE [LARGE SCALE GENOMIC DNA]</scope>
    <source>
        <strain evidence="3">KCTC 23917</strain>
    </source>
</reference>
<feature type="compositionally biased region" description="Basic residues" evidence="1">
    <location>
        <begin position="1"/>
        <end position="10"/>
    </location>
</feature>
<organism evidence="2 3">
    <name type="scientific">Undibacterium squillarum</name>
    <dbReference type="NCBI Taxonomy" id="1131567"/>
    <lineage>
        <taxon>Bacteria</taxon>
        <taxon>Pseudomonadati</taxon>
        <taxon>Pseudomonadota</taxon>
        <taxon>Betaproteobacteria</taxon>
        <taxon>Burkholderiales</taxon>
        <taxon>Oxalobacteraceae</taxon>
        <taxon>Undibacterium</taxon>
    </lineage>
</organism>
<evidence type="ECO:0000256" key="1">
    <source>
        <dbReference type="SAM" id="MobiDB-lite"/>
    </source>
</evidence>
<evidence type="ECO:0000313" key="3">
    <source>
        <dbReference type="Proteomes" id="UP000653343"/>
    </source>
</evidence>
<feature type="region of interest" description="Disordered" evidence="1">
    <location>
        <begin position="1"/>
        <end position="62"/>
    </location>
</feature>
<feature type="compositionally biased region" description="Basic and acidic residues" evidence="1">
    <location>
        <begin position="11"/>
        <end position="31"/>
    </location>
</feature>
<keyword evidence="3" id="KW-1185">Reference proteome</keyword>
<accession>A0ABQ2XXP4</accession>
<comment type="caution">
    <text evidence="2">The sequence shown here is derived from an EMBL/GenBank/DDBJ whole genome shotgun (WGS) entry which is preliminary data.</text>
</comment>
<proteinExistence type="predicted"/>
<dbReference type="EMBL" id="BMYU01000003">
    <property type="protein sequence ID" value="GGX39044.1"/>
    <property type="molecule type" value="Genomic_DNA"/>
</dbReference>
<dbReference type="Proteomes" id="UP000653343">
    <property type="component" value="Unassembled WGS sequence"/>
</dbReference>
<protein>
    <submittedName>
        <fullName evidence="2">Uncharacterized protein</fullName>
    </submittedName>
</protein>
<evidence type="ECO:0000313" key="2">
    <source>
        <dbReference type="EMBL" id="GGX39044.1"/>
    </source>
</evidence>
<sequence length="84" mass="9580">MLIQTHHKRKTEFPCRQKYRADGGAKQDKQQDQLIMQRAEMKKAGVHAASPPETGKDDDDNAYRQALLCSFHNPEARNTPDFPA</sequence>